<evidence type="ECO:0000259" key="20">
    <source>
        <dbReference type="Pfam" id="PF21317"/>
    </source>
</evidence>
<evidence type="ECO:0000256" key="11">
    <source>
        <dbReference type="ARBA" id="ARBA00023180"/>
    </source>
</evidence>
<keyword evidence="10" id="KW-1015">Disulfide bond</keyword>
<feature type="chain" id="PRO_5042484247" description="Beta-galactosidase" evidence="18">
    <location>
        <begin position="38"/>
        <end position="672"/>
    </location>
</feature>
<evidence type="ECO:0000256" key="18">
    <source>
        <dbReference type="SAM" id="SignalP"/>
    </source>
</evidence>
<feature type="domain" description="Beta-galactosidase galactose-binding" evidence="21">
    <location>
        <begin position="559"/>
        <end position="620"/>
    </location>
</feature>
<dbReference type="EC" id="3.2.1.23" evidence="5 16"/>
<evidence type="ECO:0000256" key="3">
    <source>
        <dbReference type="ARBA" id="ARBA00004371"/>
    </source>
</evidence>
<accession>A0AAJ7T8N0</accession>
<evidence type="ECO:0000256" key="7">
    <source>
        <dbReference type="ARBA" id="ARBA00022729"/>
    </source>
</evidence>
<dbReference type="Pfam" id="PF21317">
    <property type="entry name" value="BetaGal_ABD_1"/>
    <property type="match status" value="1"/>
</dbReference>
<reference evidence="23" key="1">
    <citation type="submission" date="2025-08" db="UniProtKB">
        <authorList>
            <consortium name="RefSeq"/>
        </authorList>
    </citation>
    <scope>IDENTIFICATION</scope>
    <source>
        <tissue evidence="23">Sperm</tissue>
    </source>
</reference>
<feature type="signal peptide" evidence="18">
    <location>
        <begin position="1"/>
        <end position="37"/>
    </location>
</feature>
<protein>
    <recommendedName>
        <fullName evidence="6 16">Beta-galactosidase</fullName>
        <ecNumber evidence="5 16">3.2.1.23</ecNumber>
    </recommendedName>
</protein>
<evidence type="ECO:0000313" key="23">
    <source>
        <dbReference type="RefSeq" id="XP_032813234.1"/>
    </source>
</evidence>
<dbReference type="PIRSF" id="PIRSF006336">
    <property type="entry name" value="B-gal"/>
    <property type="match status" value="1"/>
</dbReference>
<dbReference type="Gene3D" id="2.60.120.260">
    <property type="entry name" value="Galactose-binding domain-like"/>
    <property type="match status" value="2"/>
</dbReference>
<evidence type="ECO:0000256" key="5">
    <source>
        <dbReference type="ARBA" id="ARBA00012756"/>
    </source>
</evidence>
<comment type="subunit">
    <text evidence="14">Homodimer. May form higher multimers.</text>
</comment>
<evidence type="ECO:0000259" key="21">
    <source>
        <dbReference type="Pfam" id="PF21467"/>
    </source>
</evidence>
<comment type="subcellular location">
    <subcellularLocation>
        <location evidence="3">Lysosome</location>
    </subcellularLocation>
</comment>
<dbReference type="GO" id="GO:0006689">
    <property type="term" value="P:ganglioside catabolic process"/>
    <property type="evidence" value="ECO:0007669"/>
    <property type="project" value="UniProtKB-ARBA"/>
</dbReference>
<feature type="active site" description="Proton donor" evidence="15">
    <location>
        <position position="205"/>
    </location>
</feature>
<dbReference type="InterPro" id="IPR008979">
    <property type="entry name" value="Galactose-bd-like_sf"/>
</dbReference>
<sequence>MEAAPAAPCPARRSRRARGLAAAPGVSALLFAASALAACAPAAAGSRSFSIDRERDTFLLDGQPFRYISGSVHYSRVPPAYWKDRLLKMYMAGLNAVQTYIPWNFHEAAPGVYDFSHERDVFRFLQLANDTGLLVVLRPGPYVCGEWEMGGLPSWLLQKPTIALRTSDPDYMAAVERWMGVLLPKLKPFLYQNGGPIITVQVENEYGSYYACDYNYLRALAALFSGHLGEETVLFTTDGAGTSYLKCGTLQNIYATVDFGPGANLTQAFGAQRTCEKTGPLVNSEFYTGWLDNWRHPHATVSKEAVAKTLDEMLAMNANVNMYMFEGGTNFAYWNGANEPYSPQPTSYDYDAPLTEAGDPTDKYFLIRSVVSKYNRIPEGPIPPPTPKYAYGAVALNMAGTVTDFLGRLATSPPVKSMFPLTFEQMKQSFGFMLYRTALPVDCPTPTPLLSPLNGVHDRGYVTLDGVPLGVLQRNNASGVNVTGKAGSRLDILVENMGRINYGRHINDFKGLTDNLTLGLTPIVNWTIYSLDVDGAVASGAVQPLRGRSDAAGGPSGGPTFYTGTFSIPSGLPDLPMDTYLELPGWTKGQVWINGFNLGRYWPAAGPQVTLFVPATALSTTAPNNVSVLELEAAPASCSPVSCAVRFVDRPVLNGTVHAPARVLPLGLAPWH</sequence>
<dbReference type="Proteomes" id="UP001318040">
    <property type="component" value="Chromosome 19"/>
</dbReference>
<feature type="domain" description="Glycoside hydrolase 35 catalytic" evidence="19">
    <location>
        <begin position="57"/>
        <end position="373"/>
    </location>
</feature>
<dbReference type="FunFam" id="2.60.120.260:FF:000021">
    <property type="entry name" value="Beta-galactosidase"/>
    <property type="match status" value="1"/>
</dbReference>
<evidence type="ECO:0000256" key="16">
    <source>
        <dbReference type="RuleBase" id="RU000675"/>
    </source>
</evidence>
<evidence type="ECO:0000256" key="8">
    <source>
        <dbReference type="ARBA" id="ARBA00022801"/>
    </source>
</evidence>
<dbReference type="InterPro" id="IPR031330">
    <property type="entry name" value="Gly_Hdrlase_35_cat"/>
</dbReference>
<comment type="catalytic activity">
    <reaction evidence="1 16">
        <text>Hydrolysis of terminal non-reducing beta-D-galactose residues in beta-D-galactosides.</text>
        <dbReference type="EC" id="3.2.1.23"/>
    </reaction>
</comment>
<proteinExistence type="inferred from homology"/>
<evidence type="ECO:0000256" key="13">
    <source>
        <dbReference type="ARBA" id="ARBA00023295"/>
    </source>
</evidence>
<evidence type="ECO:0000259" key="19">
    <source>
        <dbReference type="Pfam" id="PF01301"/>
    </source>
</evidence>
<comment type="function">
    <text evidence="2">Cleaves beta-linked terminal galactosyl residues from gangliosides, glycoproteins, and glycosaminoglycans.</text>
</comment>
<keyword evidence="22" id="KW-1185">Reference proteome</keyword>
<dbReference type="SUPFAM" id="SSF49785">
    <property type="entry name" value="Galactose-binding domain-like"/>
    <property type="match status" value="1"/>
</dbReference>
<evidence type="ECO:0000256" key="10">
    <source>
        <dbReference type="ARBA" id="ARBA00023157"/>
    </source>
</evidence>
<evidence type="ECO:0000256" key="14">
    <source>
        <dbReference type="ARBA" id="ARBA00046753"/>
    </source>
</evidence>
<dbReference type="GO" id="GO:0005975">
    <property type="term" value="P:carbohydrate metabolic process"/>
    <property type="evidence" value="ECO:0007669"/>
    <property type="project" value="InterPro"/>
</dbReference>
<dbReference type="GeneID" id="116943958"/>
<dbReference type="PANTHER" id="PTHR23421">
    <property type="entry name" value="BETA-GALACTOSIDASE RELATED"/>
    <property type="match status" value="1"/>
</dbReference>
<dbReference type="InterPro" id="IPR019801">
    <property type="entry name" value="Glyco_hydro_35_CS"/>
</dbReference>
<dbReference type="GO" id="GO:0005576">
    <property type="term" value="C:extracellular region"/>
    <property type="evidence" value="ECO:0007669"/>
    <property type="project" value="UniProtKB-ARBA"/>
</dbReference>
<evidence type="ECO:0000256" key="9">
    <source>
        <dbReference type="ARBA" id="ARBA00023145"/>
    </source>
</evidence>
<evidence type="ECO:0000256" key="17">
    <source>
        <dbReference type="RuleBase" id="RU003679"/>
    </source>
</evidence>
<feature type="active site" description="Nucleophile" evidence="15">
    <location>
        <position position="285"/>
    </location>
</feature>
<dbReference type="SUPFAM" id="SSF51445">
    <property type="entry name" value="(Trans)glycosidases"/>
    <property type="match status" value="1"/>
</dbReference>
<dbReference type="InterPro" id="IPR048912">
    <property type="entry name" value="BetaGal1-like_ABD1"/>
</dbReference>
<dbReference type="AlphaFoldDB" id="A0AAJ7T8N0"/>
<dbReference type="FunFam" id="3.20.20.80:FF:000017">
    <property type="entry name" value="Beta-galactosidase"/>
    <property type="match status" value="1"/>
</dbReference>
<dbReference type="PROSITE" id="PS01182">
    <property type="entry name" value="GLYCOSYL_HYDROL_F35"/>
    <property type="match status" value="1"/>
</dbReference>
<evidence type="ECO:0000256" key="15">
    <source>
        <dbReference type="PIRSR" id="PIRSR006336-1"/>
    </source>
</evidence>
<keyword evidence="11" id="KW-0325">Glycoprotein</keyword>
<feature type="domain" description="Beta-galactosidase 1-like first all-beta" evidence="20">
    <location>
        <begin position="420"/>
        <end position="532"/>
    </location>
</feature>
<dbReference type="FunFam" id="2.60.120.260:FF:000115">
    <property type="entry name" value="Beta-galactosidase"/>
    <property type="match status" value="1"/>
</dbReference>
<evidence type="ECO:0000256" key="2">
    <source>
        <dbReference type="ARBA" id="ARBA00002691"/>
    </source>
</evidence>
<evidence type="ECO:0000256" key="12">
    <source>
        <dbReference type="ARBA" id="ARBA00023228"/>
    </source>
</evidence>
<keyword evidence="7 18" id="KW-0732">Signal</keyword>
<keyword evidence="8 16" id="KW-0378">Hydrolase</keyword>
<dbReference type="Pfam" id="PF01301">
    <property type="entry name" value="Glyco_hydro_35"/>
    <property type="match status" value="1"/>
</dbReference>
<dbReference type="PRINTS" id="PR00742">
    <property type="entry name" value="GLHYDRLASE35"/>
</dbReference>
<dbReference type="GO" id="GO:0005764">
    <property type="term" value="C:lysosome"/>
    <property type="evidence" value="ECO:0007669"/>
    <property type="project" value="UniProtKB-SubCell"/>
</dbReference>
<evidence type="ECO:0000313" key="22">
    <source>
        <dbReference type="Proteomes" id="UP001318040"/>
    </source>
</evidence>
<evidence type="ECO:0000256" key="6">
    <source>
        <dbReference type="ARBA" id="ARBA00013303"/>
    </source>
</evidence>
<dbReference type="GO" id="GO:0042340">
    <property type="term" value="P:keratan sulfate proteoglycan catabolic process"/>
    <property type="evidence" value="ECO:0007669"/>
    <property type="project" value="UniProtKB-ARBA"/>
</dbReference>
<keyword evidence="13 16" id="KW-0326">Glycosidase</keyword>
<dbReference type="InterPro" id="IPR017853">
    <property type="entry name" value="GH"/>
</dbReference>
<dbReference type="GO" id="GO:0004565">
    <property type="term" value="F:beta-galactosidase activity"/>
    <property type="evidence" value="ECO:0007669"/>
    <property type="project" value="UniProtKB-EC"/>
</dbReference>
<dbReference type="InterPro" id="IPR048913">
    <property type="entry name" value="BetaGal_gal-bd"/>
</dbReference>
<keyword evidence="9" id="KW-0865">Zymogen</keyword>
<dbReference type="InterPro" id="IPR026283">
    <property type="entry name" value="B-gal_1-like"/>
</dbReference>
<comment type="similarity">
    <text evidence="4 17">Belongs to the glycosyl hydrolase 35 family.</text>
</comment>
<dbReference type="GO" id="GO:0016020">
    <property type="term" value="C:membrane"/>
    <property type="evidence" value="ECO:0007669"/>
    <property type="project" value="GOC"/>
</dbReference>
<keyword evidence="12" id="KW-0458">Lysosome</keyword>
<dbReference type="InterPro" id="IPR001944">
    <property type="entry name" value="Glycoside_Hdrlase_35"/>
</dbReference>
<organism evidence="22 23">
    <name type="scientific">Petromyzon marinus</name>
    <name type="common">Sea lamprey</name>
    <dbReference type="NCBI Taxonomy" id="7757"/>
    <lineage>
        <taxon>Eukaryota</taxon>
        <taxon>Metazoa</taxon>
        <taxon>Chordata</taxon>
        <taxon>Craniata</taxon>
        <taxon>Vertebrata</taxon>
        <taxon>Cyclostomata</taxon>
        <taxon>Hyperoartia</taxon>
        <taxon>Petromyzontiformes</taxon>
        <taxon>Petromyzontidae</taxon>
        <taxon>Petromyzon</taxon>
    </lineage>
</organism>
<dbReference type="Gene3D" id="3.20.20.80">
    <property type="entry name" value="Glycosidases"/>
    <property type="match status" value="1"/>
</dbReference>
<name>A0AAJ7T8N0_PETMA</name>
<evidence type="ECO:0000256" key="1">
    <source>
        <dbReference type="ARBA" id="ARBA00001412"/>
    </source>
</evidence>
<gene>
    <name evidence="23" type="primary">LOC116943958</name>
</gene>
<dbReference type="KEGG" id="pmrn:116943958"/>
<dbReference type="RefSeq" id="XP_032813234.1">
    <property type="nucleotide sequence ID" value="XM_032957343.1"/>
</dbReference>
<dbReference type="Pfam" id="PF21467">
    <property type="entry name" value="BetaGal_gal-bd"/>
    <property type="match status" value="1"/>
</dbReference>
<evidence type="ECO:0000256" key="4">
    <source>
        <dbReference type="ARBA" id="ARBA00009809"/>
    </source>
</evidence>